<organism evidence="1 2">
    <name type="scientific">Aphis craccivora</name>
    <name type="common">Cowpea aphid</name>
    <dbReference type="NCBI Taxonomy" id="307492"/>
    <lineage>
        <taxon>Eukaryota</taxon>
        <taxon>Metazoa</taxon>
        <taxon>Ecdysozoa</taxon>
        <taxon>Arthropoda</taxon>
        <taxon>Hexapoda</taxon>
        <taxon>Insecta</taxon>
        <taxon>Pterygota</taxon>
        <taxon>Neoptera</taxon>
        <taxon>Paraneoptera</taxon>
        <taxon>Hemiptera</taxon>
        <taxon>Sternorrhyncha</taxon>
        <taxon>Aphidomorpha</taxon>
        <taxon>Aphidoidea</taxon>
        <taxon>Aphididae</taxon>
        <taxon>Aphidini</taxon>
        <taxon>Aphis</taxon>
        <taxon>Aphis</taxon>
    </lineage>
</organism>
<proteinExistence type="predicted"/>
<accession>A0A6G0Y281</accession>
<sequence>MLFNICNFRGVFLRDNLPKKPLAIECESVTLTENPDHDFNNDIDYFGIKSTEKITFDIWIDQIDFRTTIFSNGTIRFNVENSIEPLLGSRFIQQSHVKSNIDSIAIQLVDQDHNPINNLGEKLIIDLHIKRYGS</sequence>
<keyword evidence="2" id="KW-1185">Reference proteome</keyword>
<dbReference type="AlphaFoldDB" id="A0A6G0Y281"/>
<dbReference type="OrthoDB" id="6767358at2759"/>
<gene>
    <name evidence="1" type="ORF">FWK35_00016691</name>
</gene>
<dbReference type="EMBL" id="VUJU01006734">
    <property type="protein sequence ID" value="KAF0747730.1"/>
    <property type="molecule type" value="Genomic_DNA"/>
</dbReference>
<dbReference type="Proteomes" id="UP000478052">
    <property type="component" value="Unassembled WGS sequence"/>
</dbReference>
<reference evidence="1 2" key="1">
    <citation type="submission" date="2019-08" db="EMBL/GenBank/DDBJ databases">
        <title>Whole genome of Aphis craccivora.</title>
        <authorList>
            <person name="Voronova N.V."/>
            <person name="Shulinski R.S."/>
            <person name="Bandarenka Y.V."/>
            <person name="Zhorov D.G."/>
            <person name="Warner D."/>
        </authorList>
    </citation>
    <scope>NUCLEOTIDE SEQUENCE [LARGE SCALE GENOMIC DNA]</scope>
    <source>
        <strain evidence="1">180601</strain>
        <tissue evidence="1">Whole Body</tissue>
    </source>
</reference>
<comment type="caution">
    <text evidence="1">The sequence shown here is derived from an EMBL/GenBank/DDBJ whole genome shotgun (WGS) entry which is preliminary data.</text>
</comment>
<name>A0A6G0Y281_APHCR</name>
<evidence type="ECO:0000313" key="1">
    <source>
        <dbReference type="EMBL" id="KAF0747730.1"/>
    </source>
</evidence>
<protein>
    <submittedName>
        <fullName evidence="1">Uncharacterized protein</fullName>
    </submittedName>
</protein>
<evidence type="ECO:0000313" key="2">
    <source>
        <dbReference type="Proteomes" id="UP000478052"/>
    </source>
</evidence>